<proteinExistence type="predicted"/>
<dbReference type="EMBL" id="SAXU01000001">
    <property type="protein sequence ID" value="TXJ21687.1"/>
    <property type="molecule type" value="Genomic_DNA"/>
</dbReference>
<dbReference type="Proteomes" id="UP000324638">
    <property type="component" value="Unassembled WGS sequence"/>
</dbReference>
<accession>A0A5C8D8B7</accession>
<comment type="caution">
    <text evidence="3">The sequence shown here is derived from an EMBL/GenBank/DDBJ whole genome shotgun (WGS) entry which is preliminary data.</text>
</comment>
<feature type="domain" description="PucR C-terminal helix-turn-helix" evidence="2">
    <location>
        <begin position="321"/>
        <end position="373"/>
    </location>
</feature>
<dbReference type="InterPro" id="IPR051448">
    <property type="entry name" value="CdaR-like_regulators"/>
</dbReference>
<dbReference type="Pfam" id="PF13556">
    <property type="entry name" value="HTH_30"/>
    <property type="match status" value="1"/>
</dbReference>
<evidence type="ECO:0000313" key="4">
    <source>
        <dbReference type="Proteomes" id="UP000324638"/>
    </source>
</evidence>
<sequence>MSLDNQIAKKIIKKIMNDTDYKININIMNEYGEIIASGDKYRIGKIHSGALEVIEKRKSMHYFDTVDNDTESSKPGINMPIIFNNEVIGVVGVTGNPKKINIIADMVKMLTEIFIEREIDADKKIFKQTTLNNYIHKIISKENYNYASTINIWAEKNNYLFDIDRAVCLIKFEKNENLDIYKTVEYIIDKTKYLKYFYKQDIVSYLGNRQFIIIKSFNNKEKTDKKSVLKNFFTSLQKEIDSKMNLKFSTACGVIVNSLDNIPYSYEHADFLLNYIEFKNKSVYFIEDYILEFLTLSEEANSKMILGNALNIIKRSPLYKETITAMSKNDMNINKACESLQIHRNTMVYRMKKIKKILGLDPINNHKDRIKFYILSIILNKKN</sequence>
<dbReference type="InterPro" id="IPR025736">
    <property type="entry name" value="PucR_C-HTH_dom"/>
</dbReference>
<dbReference type="PANTHER" id="PTHR33744:SF16">
    <property type="entry name" value="CARBOHYDRATE DIACID REGULATOR"/>
    <property type="match status" value="1"/>
</dbReference>
<gene>
    <name evidence="3" type="ORF">EPJ79_01170</name>
</gene>
<evidence type="ECO:0000259" key="2">
    <source>
        <dbReference type="Pfam" id="PF13556"/>
    </source>
</evidence>
<dbReference type="InterPro" id="IPR008599">
    <property type="entry name" value="Diacid_rec"/>
</dbReference>
<reference evidence="3 4" key="1">
    <citation type="journal article" date="1992" name="Lakartidningen">
        <title>[Penicillin V and not amoxicillin is the first choice preparation in acute otitis].</title>
        <authorList>
            <person name="Kamme C."/>
            <person name="Lundgren K."/>
            <person name="Prellner K."/>
        </authorList>
    </citation>
    <scope>NUCLEOTIDE SEQUENCE [LARGE SCALE GENOMIC DNA]</scope>
    <source>
        <strain evidence="3 4">513A</strain>
    </source>
</reference>
<evidence type="ECO:0000259" key="1">
    <source>
        <dbReference type="Pfam" id="PF05651"/>
    </source>
</evidence>
<evidence type="ECO:0000313" key="3">
    <source>
        <dbReference type="EMBL" id="TXJ21687.1"/>
    </source>
</evidence>
<feature type="domain" description="Putative sugar diacid recognition" evidence="1">
    <location>
        <begin position="3"/>
        <end position="135"/>
    </location>
</feature>
<dbReference type="Gene3D" id="1.10.10.2840">
    <property type="entry name" value="PucR C-terminal helix-turn-helix domain"/>
    <property type="match status" value="1"/>
</dbReference>
<organism evidence="3 4">
    <name type="scientific">Brachyspira aalborgi</name>
    <dbReference type="NCBI Taxonomy" id="29522"/>
    <lineage>
        <taxon>Bacteria</taxon>
        <taxon>Pseudomonadati</taxon>
        <taxon>Spirochaetota</taxon>
        <taxon>Spirochaetia</taxon>
        <taxon>Brachyspirales</taxon>
        <taxon>Brachyspiraceae</taxon>
        <taxon>Brachyspira</taxon>
    </lineage>
</organism>
<dbReference type="Pfam" id="PF05651">
    <property type="entry name" value="Diacid_rec"/>
    <property type="match status" value="1"/>
</dbReference>
<dbReference type="InterPro" id="IPR042070">
    <property type="entry name" value="PucR_C-HTH_sf"/>
</dbReference>
<name>A0A5C8D8B7_9SPIR</name>
<dbReference type="PANTHER" id="PTHR33744">
    <property type="entry name" value="CARBOHYDRATE DIACID REGULATOR"/>
    <property type="match status" value="1"/>
</dbReference>
<dbReference type="AlphaFoldDB" id="A0A5C8D8B7"/>
<protein>
    <submittedName>
        <fullName evidence="3">CdaR family transcriptional regulator</fullName>
    </submittedName>
</protein>